<sequence length="163" mass="18690">MALQIDRSKIMVRCAYHSDWDGAMKLAWDTFAKFDAPDYSEEGIANFRNFVNDDMLRKMFIAGQYQLFVAVYKDKYLGMISLRERKHISLLFVDGDYHDYGIGTALIRYVSKYALEEEGVDELTVNAAPVAVGFYHKRGFKDVAEETAADGIRFTPMKLCLRS</sequence>
<proteinExistence type="predicted"/>
<dbReference type="GO" id="GO:0005840">
    <property type="term" value="C:ribosome"/>
    <property type="evidence" value="ECO:0007669"/>
    <property type="project" value="UniProtKB-KW"/>
</dbReference>
<dbReference type="RefSeq" id="WP_242949379.1">
    <property type="nucleotide sequence ID" value="NZ_FOXO01000013.1"/>
</dbReference>
<organism evidence="2 3">
    <name type="scientific">Butyrivibrio proteoclasticus</name>
    <dbReference type="NCBI Taxonomy" id="43305"/>
    <lineage>
        <taxon>Bacteria</taxon>
        <taxon>Bacillati</taxon>
        <taxon>Bacillota</taxon>
        <taxon>Clostridia</taxon>
        <taxon>Lachnospirales</taxon>
        <taxon>Lachnospiraceae</taxon>
        <taxon>Butyrivibrio</taxon>
    </lineage>
</organism>
<dbReference type="EMBL" id="FOXO01000013">
    <property type="protein sequence ID" value="SFP95360.1"/>
    <property type="molecule type" value="Genomic_DNA"/>
</dbReference>
<dbReference type="InterPro" id="IPR016181">
    <property type="entry name" value="Acyl_CoA_acyltransferase"/>
</dbReference>
<keyword evidence="3" id="KW-1185">Reference proteome</keyword>
<dbReference type="AlphaFoldDB" id="A0A1I5UJE8"/>
<dbReference type="Gene3D" id="3.40.630.30">
    <property type="match status" value="1"/>
</dbReference>
<feature type="domain" description="N-acetyltransferase" evidence="1">
    <location>
        <begin position="10"/>
        <end position="162"/>
    </location>
</feature>
<name>A0A1I5UJE8_9FIRM</name>
<dbReference type="InterPro" id="IPR000182">
    <property type="entry name" value="GNAT_dom"/>
</dbReference>
<dbReference type="PANTHER" id="PTHR43451:SF1">
    <property type="entry name" value="ACETYLTRANSFERASE"/>
    <property type="match status" value="1"/>
</dbReference>
<dbReference type="Proteomes" id="UP000182624">
    <property type="component" value="Unassembled WGS sequence"/>
</dbReference>
<keyword evidence="2" id="KW-0687">Ribonucleoprotein</keyword>
<dbReference type="GO" id="GO:0016747">
    <property type="term" value="F:acyltransferase activity, transferring groups other than amino-acyl groups"/>
    <property type="evidence" value="ECO:0007669"/>
    <property type="project" value="InterPro"/>
</dbReference>
<dbReference type="Pfam" id="PF13673">
    <property type="entry name" value="Acetyltransf_10"/>
    <property type="match status" value="1"/>
</dbReference>
<accession>A0A1I5UJE8</accession>
<evidence type="ECO:0000313" key="2">
    <source>
        <dbReference type="EMBL" id="SFP95360.1"/>
    </source>
</evidence>
<dbReference type="CDD" id="cd04301">
    <property type="entry name" value="NAT_SF"/>
    <property type="match status" value="1"/>
</dbReference>
<protein>
    <submittedName>
        <fullName evidence="2">Ribosomal protein S18 acetylase RimI</fullName>
    </submittedName>
</protein>
<dbReference type="PROSITE" id="PS51186">
    <property type="entry name" value="GNAT"/>
    <property type="match status" value="1"/>
</dbReference>
<gene>
    <name evidence="2" type="ORF">SAMN04487928_11327</name>
</gene>
<dbReference type="SUPFAM" id="SSF55729">
    <property type="entry name" value="Acyl-CoA N-acyltransferases (Nat)"/>
    <property type="match status" value="1"/>
</dbReference>
<keyword evidence="2" id="KW-0689">Ribosomal protein</keyword>
<evidence type="ECO:0000313" key="3">
    <source>
        <dbReference type="Proteomes" id="UP000182624"/>
    </source>
</evidence>
<evidence type="ECO:0000259" key="1">
    <source>
        <dbReference type="PROSITE" id="PS51186"/>
    </source>
</evidence>
<dbReference type="PANTHER" id="PTHR43451">
    <property type="entry name" value="ACETYLTRANSFERASE (GNAT) FAMILY PROTEIN"/>
    <property type="match status" value="1"/>
</dbReference>
<reference evidence="3" key="1">
    <citation type="submission" date="2016-10" db="EMBL/GenBank/DDBJ databases">
        <authorList>
            <person name="Varghese N."/>
            <person name="Submissions S."/>
        </authorList>
    </citation>
    <scope>NUCLEOTIDE SEQUENCE [LARGE SCALE GENOMIC DNA]</scope>
    <source>
        <strain evidence="3">P18</strain>
    </source>
</reference>
<dbReference type="InterPro" id="IPR052564">
    <property type="entry name" value="N-acetyltrans/Recomb-assoc"/>
</dbReference>